<accession>A0ABW0FG21</accession>
<dbReference type="RefSeq" id="WP_343923576.1">
    <property type="nucleotide sequence ID" value="NZ_BAAAIR010000034.1"/>
</dbReference>
<dbReference type="PANTHER" id="PTHR30336">
    <property type="entry name" value="INNER MEMBRANE PROTEIN, PROBABLE PERMEASE"/>
    <property type="match status" value="1"/>
</dbReference>
<evidence type="ECO:0000313" key="3">
    <source>
        <dbReference type="EMBL" id="MFC5297938.1"/>
    </source>
</evidence>
<name>A0ABW0FG21_9MICO</name>
<feature type="transmembrane region" description="Helical" evidence="1">
    <location>
        <begin position="125"/>
        <end position="150"/>
    </location>
</feature>
<evidence type="ECO:0000313" key="4">
    <source>
        <dbReference type="Proteomes" id="UP001595937"/>
    </source>
</evidence>
<dbReference type="InterPro" id="IPR014729">
    <property type="entry name" value="Rossmann-like_a/b/a_fold"/>
</dbReference>
<feature type="transmembrane region" description="Helical" evidence="1">
    <location>
        <begin position="59"/>
        <end position="86"/>
    </location>
</feature>
<dbReference type="GeneID" id="303297079"/>
<dbReference type="InterPro" id="IPR003848">
    <property type="entry name" value="DUF218"/>
</dbReference>
<dbReference type="PANTHER" id="PTHR30336:SF4">
    <property type="entry name" value="ENVELOPE BIOGENESIS FACTOR ELYC"/>
    <property type="match status" value="1"/>
</dbReference>
<dbReference type="EMBL" id="JBHSLN010000023">
    <property type="protein sequence ID" value="MFC5297938.1"/>
    <property type="molecule type" value="Genomic_DNA"/>
</dbReference>
<keyword evidence="1" id="KW-0812">Transmembrane</keyword>
<dbReference type="Proteomes" id="UP001595937">
    <property type="component" value="Unassembled WGS sequence"/>
</dbReference>
<reference evidence="4" key="1">
    <citation type="journal article" date="2019" name="Int. J. Syst. Evol. Microbiol.">
        <title>The Global Catalogue of Microorganisms (GCM) 10K type strain sequencing project: providing services to taxonomists for standard genome sequencing and annotation.</title>
        <authorList>
            <consortium name="The Broad Institute Genomics Platform"/>
            <consortium name="The Broad Institute Genome Sequencing Center for Infectious Disease"/>
            <person name="Wu L."/>
            <person name="Ma J."/>
        </authorList>
    </citation>
    <scope>NUCLEOTIDE SEQUENCE [LARGE SCALE GENOMIC DNA]</scope>
    <source>
        <strain evidence="4">CGMCC 1.16455</strain>
    </source>
</reference>
<dbReference type="InterPro" id="IPR051599">
    <property type="entry name" value="Cell_Envelope_Assoc"/>
</dbReference>
<comment type="caution">
    <text evidence="3">The sequence shown here is derived from an EMBL/GenBank/DDBJ whole genome shotgun (WGS) entry which is preliminary data.</text>
</comment>
<protein>
    <submittedName>
        <fullName evidence="3">YdcF family protein</fullName>
    </submittedName>
</protein>
<feature type="transmembrane region" description="Helical" evidence="1">
    <location>
        <begin position="316"/>
        <end position="337"/>
    </location>
</feature>
<keyword evidence="1" id="KW-0472">Membrane</keyword>
<organism evidence="3 4">
    <name type="scientific">Brachybacterium tyrofermentans</name>
    <dbReference type="NCBI Taxonomy" id="47848"/>
    <lineage>
        <taxon>Bacteria</taxon>
        <taxon>Bacillati</taxon>
        <taxon>Actinomycetota</taxon>
        <taxon>Actinomycetes</taxon>
        <taxon>Micrococcales</taxon>
        <taxon>Dermabacteraceae</taxon>
        <taxon>Brachybacterium</taxon>
    </lineage>
</organism>
<evidence type="ECO:0000256" key="1">
    <source>
        <dbReference type="SAM" id="Phobius"/>
    </source>
</evidence>
<sequence length="341" mass="35966">MLGVLGMLIAAALWWPAYLLLFRDDRRRLRTGFTLLMAVHASISLIAGLLLRGRPPGEVILFVAVALAVVGALALGLTVVVGAVAVSRWESGLLGRLSTGCGGLALLIAPWAVGALLGTGTPLSLGIGVTGGVIAAHMGLAYLVFLGATVPYQLFPSRRESTGIIILGSVLFDGRVPPLLRRRLDRAAVERDRLLALGIDPVLVPSGGKGDERTPAESAAMAAYLIEVAGVPADRVHAETASRTTEENLVLSHAILDGAGHEGPYIVSTSRYHAFRAALLARSLGFDDEVIGGRTSLSYLPTATLREFVITMSYRIRWLVASIPATLLLVLLLTRVATLSS</sequence>
<evidence type="ECO:0000259" key="2">
    <source>
        <dbReference type="Pfam" id="PF02698"/>
    </source>
</evidence>
<dbReference type="Gene3D" id="3.40.50.620">
    <property type="entry name" value="HUPs"/>
    <property type="match status" value="1"/>
</dbReference>
<keyword evidence="1" id="KW-1133">Transmembrane helix</keyword>
<feature type="transmembrane region" description="Helical" evidence="1">
    <location>
        <begin position="34"/>
        <end position="53"/>
    </location>
</feature>
<dbReference type="Pfam" id="PF02698">
    <property type="entry name" value="DUF218"/>
    <property type="match status" value="1"/>
</dbReference>
<dbReference type="CDD" id="cd06259">
    <property type="entry name" value="YdcF-like"/>
    <property type="match status" value="1"/>
</dbReference>
<gene>
    <name evidence="3" type="ORF">ACFPK8_10485</name>
</gene>
<proteinExistence type="predicted"/>
<feature type="transmembrane region" description="Helical" evidence="1">
    <location>
        <begin position="6"/>
        <end position="22"/>
    </location>
</feature>
<keyword evidence="4" id="KW-1185">Reference proteome</keyword>
<feature type="domain" description="DUF218" evidence="2">
    <location>
        <begin position="163"/>
        <end position="301"/>
    </location>
</feature>
<feature type="transmembrane region" description="Helical" evidence="1">
    <location>
        <begin position="93"/>
        <end position="113"/>
    </location>
</feature>